<dbReference type="PANTHER" id="PTHR47478:SF1">
    <property type="entry name" value="PYRIMIDINE 5'-NUCLEOTIDASE YJJG"/>
    <property type="match status" value="1"/>
</dbReference>
<dbReference type="InterPro" id="IPR052550">
    <property type="entry name" value="Pyrimidine_5'-ntase_YjjG"/>
</dbReference>
<dbReference type="SUPFAM" id="SSF56784">
    <property type="entry name" value="HAD-like"/>
    <property type="match status" value="1"/>
</dbReference>
<dbReference type="Gene3D" id="1.10.150.240">
    <property type="entry name" value="Putative phosphatase, domain 2"/>
    <property type="match status" value="1"/>
</dbReference>
<dbReference type="InterPro" id="IPR023198">
    <property type="entry name" value="PGP-like_dom2"/>
</dbReference>
<dbReference type="InterPro" id="IPR011951">
    <property type="entry name" value="HAD-SF_hydro_IA_YjjG/PynA"/>
</dbReference>
<dbReference type="SFLD" id="SFLDS00003">
    <property type="entry name" value="Haloacid_Dehalogenase"/>
    <property type="match status" value="1"/>
</dbReference>
<dbReference type="InterPro" id="IPR036412">
    <property type="entry name" value="HAD-like_sf"/>
</dbReference>
<dbReference type="AlphaFoldDB" id="A0A192H345"/>
<dbReference type="NCBIfam" id="TIGR01549">
    <property type="entry name" value="HAD-SF-IA-v1"/>
    <property type="match status" value="1"/>
</dbReference>
<dbReference type="EMBL" id="CP014873">
    <property type="protein sequence ID" value="ANK62647.1"/>
    <property type="molecule type" value="Genomic_DNA"/>
</dbReference>
<protein>
    <submittedName>
        <fullName evidence="1">HAD family hydrolase</fullName>
    </submittedName>
</protein>
<dbReference type="InterPro" id="IPR006439">
    <property type="entry name" value="HAD-SF_hydro_IA"/>
</dbReference>
<dbReference type="OrthoDB" id="9802350at2"/>
<accession>A0A192H345</accession>
<dbReference type="GO" id="GO:0008253">
    <property type="term" value="F:5'-nucleotidase activity"/>
    <property type="evidence" value="ECO:0007669"/>
    <property type="project" value="InterPro"/>
</dbReference>
<proteinExistence type="predicted"/>
<dbReference type="InterPro" id="IPR023214">
    <property type="entry name" value="HAD_sf"/>
</dbReference>
<reference evidence="1 2" key="1">
    <citation type="submission" date="2016-03" db="EMBL/GenBank/DDBJ databases">
        <title>Pediococcus and Lactobacillus from brewery environment - whole genome sequencing and assembly.</title>
        <authorList>
            <person name="Behr J."/>
            <person name="Geissler A.J."/>
            <person name="Vogel R.F."/>
        </authorList>
    </citation>
    <scope>NUCLEOTIDE SEQUENCE [LARGE SCALE GENOMIC DNA]</scope>
    <source>
        <strain evidence="1 2">TMW 1.1989</strain>
    </source>
</reference>
<evidence type="ECO:0000313" key="2">
    <source>
        <dbReference type="Proteomes" id="UP000078582"/>
    </source>
</evidence>
<dbReference type="Gene3D" id="3.40.50.1000">
    <property type="entry name" value="HAD superfamily/HAD-like"/>
    <property type="match status" value="1"/>
</dbReference>
<dbReference type="SFLD" id="SFLDG01129">
    <property type="entry name" value="C1.5:_HAD__Beta-PGM__Phosphata"/>
    <property type="match status" value="1"/>
</dbReference>
<dbReference type="RefSeq" id="WP_068223449.1">
    <property type="nucleotide sequence ID" value="NZ_CP014623.1"/>
</dbReference>
<keyword evidence="1" id="KW-0378">Hydrolase</keyword>
<keyword evidence="2" id="KW-1185">Reference proteome</keyword>
<gene>
    <name evidence="1" type="ORF">AYR53_07595</name>
</gene>
<dbReference type="NCBIfam" id="TIGR02254">
    <property type="entry name" value="YjjG_YfnB"/>
    <property type="match status" value="1"/>
</dbReference>
<sequence>MYTTLLFDLDDTLLDFKAAEKQALRSLFQELQLPLTQTIQQRYATLNTGLWQEYELGKITRGTLLKTRFTRLFRQLGQKIDGVACEKRYRTYLSGGHALVPHASEVCGILKQNFHLEVATNGIAKMQLRRLADSGLANYFERVFVSEEAGFQKPQPGFFNYIAQELPYFDKDKTLIIGDSLTSDITGGNRFGIDTCWFNPNLLTNQTSITPTFQIRQLPDLVKLLEQ</sequence>
<evidence type="ECO:0000313" key="1">
    <source>
        <dbReference type="EMBL" id="ANK62647.1"/>
    </source>
</evidence>
<name>A0A192H345_9LACO</name>
<dbReference type="KEGG" id="lbt:AYR52_02475"/>
<dbReference type="STRING" id="375175.AYR53_07595"/>
<dbReference type="PRINTS" id="PR00413">
    <property type="entry name" value="HADHALOGNASE"/>
</dbReference>
<dbReference type="GeneID" id="42982115"/>
<dbReference type="Proteomes" id="UP000078582">
    <property type="component" value="Chromosome"/>
</dbReference>
<dbReference type="PANTHER" id="PTHR47478">
    <property type="match status" value="1"/>
</dbReference>
<organism evidence="1 2">
    <name type="scientific">Loigolactobacillus backii</name>
    <dbReference type="NCBI Taxonomy" id="375175"/>
    <lineage>
        <taxon>Bacteria</taxon>
        <taxon>Bacillati</taxon>
        <taxon>Bacillota</taxon>
        <taxon>Bacilli</taxon>
        <taxon>Lactobacillales</taxon>
        <taxon>Lactobacillaceae</taxon>
        <taxon>Loigolactobacillus</taxon>
    </lineage>
</organism>
<dbReference type="Pfam" id="PF00702">
    <property type="entry name" value="Hydrolase"/>
    <property type="match status" value="1"/>
</dbReference>